<evidence type="ECO:0000313" key="2">
    <source>
        <dbReference type="EMBL" id="QST82503.1"/>
    </source>
</evidence>
<organism evidence="2 3">
    <name type="scientific">Streptomyces rimosus subsp. rimosus (strain ATCC 10970 / DSM 40260 / JCM 4667 / NRRL 2234)</name>
    <dbReference type="NCBI Taxonomy" id="1265868"/>
    <lineage>
        <taxon>Bacteria</taxon>
        <taxon>Bacillati</taxon>
        <taxon>Actinomycetota</taxon>
        <taxon>Actinomycetes</taxon>
        <taxon>Kitasatosporales</taxon>
        <taxon>Streptomycetaceae</taxon>
        <taxon>Streptomyces</taxon>
    </lineage>
</organism>
<keyword evidence="2" id="KW-0255">Endonuclease</keyword>
<dbReference type="EMBL" id="CP048261">
    <property type="protein sequence ID" value="QST82503.1"/>
    <property type="molecule type" value="Genomic_DNA"/>
</dbReference>
<dbReference type="Pfam" id="PF05685">
    <property type="entry name" value="Uma2"/>
    <property type="match status" value="1"/>
</dbReference>
<dbReference type="SUPFAM" id="SSF52980">
    <property type="entry name" value="Restriction endonuclease-like"/>
    <property type="match status" value="1"/>
</dbReference>
<dbReference type="InterPro" id="IPR012296">
    <property type="entry name" value="Nuclease_put_TT1808"/>
</dbReference>
<accession>A0A8A1UPM7</accession>
<dbReference type="AlphaFoldDB" id="A0A8A1UPM7"/>
<dbReference type="InterPro" id="IPR011335">
    <property type="entry name" value="Restrct_endonuc-II-like"/>
</dbReference>
<dbReference type="PANTHER" id="PTHR35400:SF3">
    <property type="entry name" value="SLL1072 PROTEIN"/>
    <property type="match status" value="1"/>
</dbReference>
<proteinExistence type="predicted"/>
<reference evidence="2" key="3">
    <citation type="journal article" date="2021" name="bioRxiv">
        <title>Bilateral symmetry of linear streptomycete chromosomes.</title>
        <authorList>
            <person name="Algora-Gallardo L."/>
            <person name="Schniete J.K."/>
            <person name="Mark D.R."/>
            <person name="Hunter I.S."/>
            <person name="Herron P.R."/>
        </authorList>
    </citation>
    <scope>NUCLEOTIDE SEQUENCE</scope>
    <source>
        <strain evidence="2">ATCC 10970</strain>
    </source>
</reference>
<sequence length="181" mass="19780">MRMNIKAAGAEYALKYAVQRDHGDRAQLIEGVIVPESRPWSHEAATHSLRTRLSTRAAELGCVIGSGNLDLPGSPNWYVPDLAVVPAAEAKEAGALLPDRTLLIVEVTSESSAETDRQVKRRRYAEYKAPLYLLVDRQQHAATLFAEPGRLGYTKITGPLPYGTSLRLPDPFGLDLDTTGL</sequence>
<dbReference type="CDD" id="cd06260">
    <property type="entry name" value="DUF820-like"/>
    <property type="match status" value="1"/>
</dbReference>
<gene>
    <name evidence="2" type="ORF">SRIM_022175</name>
</gene>
<reference evidence="2" key="1">
    <citation type="submission" date="2012-12" db="EMBL/GenBank/DDBJ databases">
        <authorList>
            <person name="Pethick F.E."/>
            <person name="MacFadyen A.C."/>
            <person name="Tang Z."/>
            <person name="Sangal V."/>
            <person name="Tze-Tze L."/>
            <person name="Chu J."/>
            <person name="Guo M."/>
            <person name="Kirby R."/>
            <person name="Hoskisson P.A."/>
            <person name="Herron P.R."/>
            <person name="Hunter I.S."/>
        </authorList>
    </citation>
    <scope>NUCLEOTIDE SEQUENCE</scope>
    <source>
        <strain evidence="2">ATCC 10970</strain>
    </source>
</reference>
<dbReference type="InterPro" id="IPR008538">
    <property type="entry name" value="Uma2"/>
</dbReference>
<dbReference type="GO" id="GO:0004519">
    <property type="term" value="F:endonuclease activity"/>
    <property type="evidence" value="ECO:0007669"/>
    <property type="project" value="UniProtKB-KW"/>
</dbReference>
<name>A0A8A1UPM7_STRR1</name>
<dbReference type="PANTHER" id="PTHR35400">
    <property type="entry name" value="SLR1083 PROTEIN"/>
    <property type="match status" value="1"/>
</dbReference>
<dbReference type="Proteomes" id="UP000011074">
    <property type="component" value="Chromosome"/>
</dbReference>
<dbReference type="Gene3D" id="3.90.1570.10">
    <property type="entry name" value="tt1808, chain A"/>
    <property type="match status" value="1"/>
</dbReference>
<protein>
    <submittedName>
        <fullName evidence="2">Uma2 family endonuclease</fullName>
    </submittedName>
</protein>
<evidence type="ECO:0000313" key="3">
    <source>
        <dbReference type="Proteomes" id="UP000011074"/>
    </source>
</evidence>
<feature type="domain" description="Putative restriction endonuclease" evidence="1">
    <location>
        <begin position="16"/>
        <end position="177"/>
    </location>
</feature>
<evidence type="ECO:0000259" key="1">
    <source>
        <dbReference type="Pfam" id="PF05685"/>
    </source>
</evidence>
<keyword evidence="2" id="KW-0378">Hydrolase</keyword>
<reference evidence="2" key="2">
    <citation type="submission" date="2020-01" db="EMBL/GenBank/DDBJ databases">
        <authorList>
            <person name="Algora L."/>
            <person name="Schniete J.K."/>
            <person name="MacFadyen A."/>
            <person name="Hoskisson P.A."/>
            <person name="Hunter I.S."/>
            <person name="Herron P.R."/>
        </authorList>
    </citation>
    <scope>NUCLEOTIDE SEQUENCE</scope>
    <source>
        <strain evidence="2">ATCC 10970</strain>
    </source>
</reference>
<keyword evidence="2" id="KW-0540">Nuclease</keyword>